<name>A0ABT3J5F5_9RHOB</name>
<dbReference type="Proteomes" id="UP001207582">
    <property type="component" value="Unassembled WGS sequence"/>
</dbReference>
<dbReference type="EMBL" id="JAPDOG010000014">
    <property type="protein sequence ID" value="MCW3782892.1"/>
    <property type="molecule type" value="Genomic_DNA"/>
</dbReference>
<evidence type="ECO:0000313" key="1">
    <source>
        <dbReference type="EMBL" id="MCW3782892.1"/>
    </source>
</evidence>
<sequence length="156" mass="16849">MQKMTFVSGRSQGGVFRVIQDLLGAGPKDPFVDEENPRIVARRILDAASTVAFKVLRHGDNANGGFGYGDKLTVTSDRDLDEAQMLDCARLFGAMNGSQHLPAGADALGSARFEIDEAGVTVTEITPRVPTLAYMYQLDDVKIRFEASVDDEPALA</sequence>
<protein>
    <submittedName>
        <fullName evidence="1">Uncharacterized protein</fullName>
    </submittedName>
</protein>
<evidence type="ECO:0000313" key="2">
    <source>
        <dbReference type="Proteomes" id="UP001207582"/>
    </source>
</evidence>
<reference evidence="1 2" key="1">
    <citation type="submission" date="2022-10" db="EMBL/GenBank/DDBJ databases">
        <title>Defluviimonas sp. CAU 1641 isolated from mud.</title>
        <authorList>
            <person name="Kim W."/>
        </authorList>
    </citation>
    <scope>NUCLEOTIDE SEQUENCE [LARGE SCALE GENOMIC DNA]</scope>
    <source>
        <strain evidence="1 2">CAU 1641</strain>
    </source>
</reference>
<gene>
    <name evidence="1" type="ORF">OM960_15000</name>
</gene>
<accession>A0ABT3J5F5</accession>
<comment type="caution">
    <text evidence="1">The sequence shown here is derived from an EMBL/GenBank/DDBJ whole genome shotgun (WGS) entry which is preliminary data.</text>
</comment>
<keyword evidence="2" id="KW-1185">Reference proteome</keyword>
<proteinExistence type="predicted"/>
<organism evidence="1 2">
    <name type="scientific">Defluviimonas salinarum</name>
    <dbReference type="NCBI Taxonomy" id="2992147"/>
    <lineage>
        <taxon>Bacteria</taxon>
        <taxon>Pseudomonadati</taxon>
        <taxon>Pseudomonadota</taxon>
        <taxon>Alphaproteobacteria</taxon>
        <taxon>Rhodobacterales</taxon>
        <taxon>Paracoccaceae</taxon>
        <taxon>Albidovulum</taxon>
    </lineage>
</organism>